<sequence>MRNPPRDDDVSLDAYQYALNQLPAQIQFQSPFYQWFVGGSGHFLTPDWQVNQYLKNGVDPYDERIPYYHRRVHKLRETLRRAAVTDPDYLYSLMSREERKAEVDGWRDSPGARDMGILGWGLLGGGSFSSQLKKRENPEAAPGASPLRAPDMGSSELDVQSRPRLLDTATVRPDFKSGSSREESVCRKEIK</sequence>
<evidence type="ECO:0000313" key="2">
    <source>
        <dbReference type="EMBL" id="KAK6355514.1"/>
    </source>
</evidence>
<dbReference type="EMBL" id="JAVHNQ010000002">
    <property type="protein sequence ID" value="KAK6355514.1"/>
    <property type="molecule type" value="Genomic_DNA"/>
</dbReference>
<dbReference type="Proteomes" id="UP001375240">
    <property type="component" value="Unassembled WGS sequence"/>
</dbReference>
<feature type="region of interest" description="Disordered" evidence="1">
    <location>
        <begin position="131"/>
        <end position="191"/>
    </location>
</feature>
<dbReference type="AlphaFoldDB" id="A0AAV9V7F5"/>
<keyword evidence="3" id="KW-1185">Reference proteome</keyword>
<name>A0AAV9V7F5_9PEZI</name>
<protein>
    <submittedName>
        <fullName evidence="2">Uncharacterized protein</fullName>
    </submittedName>
</protein>
<comment type="caution">
    <text evidence="2">The sequence shown here is derived from an EMBL/GenBank/DDBJ whole genome shotgun (WGS) entry which is preliminary data.</text>
</comment>
<accession>A0AAV9V7F5</accession>
<organism evidence="2 3">
    <name type="scientific">Orbilia brochopaga</name>
    <dbReference type="NCBI Taxonomy" id="3140254"/>
    <lineage>
        <taxon>Eukaryota</taxon>
        <taxon>Fungi</taxon>
        <taxon>Dikarya</taxon>
        <taxon>Ascomycota</taxon>
        <taxon>Pezizomycotina</taxon>
        <taxon>Orbiliomycetes</taxon>
        <taxon>Orbiliales</taxon>
        <taxon>Orbiliaceae</taxon>
        <taxon>Orbilia</taxon>
    </lineage>
</organism>
<feature type="compositionally biased region" description="Basic and acidic residues" evidence="1">
    <location>
        <begin position="173"/>
        <end position="191"/>
    </location>
</feature>
<evidence type="ECO:0000256" key="1">
    <source>
        <dbReference type="SAM" id="MobiDB-lite"/>
    </source>
</evidence>
<reference evidence="2 3" key="1">
    <citation type="submission" date="2019-10" db="EMBL/GenBank/DDBJ databases">
        <authorList>
            <person name="Palmer J.M."/>
        </authorList>
    </citation>
    <scope>NUCLEOTIDE SEQUENCE [LARGE SCALE GENOMIC DNA]</scope>
    <source>
        <strain evidence="2 3">TWF696</strain>
    </source>
</reference>
<evidence type="ECO:0000313" key="3">
    <source>
        <dbReference type="Proteomes" id="UP001375240"/>
    </source>
</evidence>
<proteinExistence type="predicted"/>
<gene>
    <name evidence="2" type="ORF">TWF696_004613</name>
</gene>